<evidence type="ECO:0000313" key="2">
    <source>
        <dbReference type="EMBL" id="GAQ67697.1"/>
    </source>
</evidence>
<feature type="region of interest" description="Disordered" evidence="1">
    <location>
        <begin position="193"/>
        <end position="216"/>
    </location>
</feature>
<organism evidence="2 3">
    <name type="scientific">Streptomyces scabiei</name>
    <dbReference type="NCBI Taxonomy" id="1930"/>
    <lineage>
        <taxon>Bacteria</taxon>
        <taxon>Bacillati</taxon>
        <taxon>Actinomycetota</taxon>
        <taxon>Actinomycetes</taxon>
        <taxon>Kitasatosporales</taxon>
        <taxon>Streptomycetaceae</taxon>
        <taxon>Streptomyces</taxon>
    </lineage>
</organism>
<feature type="compositionally biased region" description="Polar residues" evidence="1">
    <location>
        <begin position="108"/>
        <end position="117"/>
    </location>
</feature>
<evidence type="ECO:0000313" key="3">
    <source>
        <dbReference type="Proteomes" id="UP000067448"/>
    </source>
</evidence>
<feature type="region of interest" description="Disordered" evidence="1">
    <location>
        <begin position="60"/>
        <end position="128"/>
    </location>
</feature>
<dbReference type="AlphaFoldDB" id="A0A100JXX1"/>
<name>A0A100JXX1_STRSC</name>
<reference evidence="3" key="3">
    <citation type="submission" date="2016-02" db="EMBL/GenBank/DDBJ databases">
        <title>Draft genome of pathogenic Streptomyces sp. in Japan.</title>
        <authorList>
            <person name="Tomihama T."/>
            <person name="Ikenaga M."/>
            <person name="Sakai M."/>
            <person name="Okubo T."/>
            <person name="Ikeda S."/>
        </authorList>
    </citation>
    <scope>NUCLEOTIDE SEQUENCE [LARGE SCALE GENOMIC DNA]</scope>
    <source>
        <strain evidence="3">S58</strain>
    </source>
</reference>
<proteinExistence type="predicted"/>
<evidence type="ECO:0000256" key="1">
    <source>
        <dbReference type="SAM" id="MobiDB-lite"/>
    </source>
</evidence>
<reference evidence="3" key="1">
    <citation type="submission" date="2015-11" db="EMBL/GenBank/DDBJ databases">
        <authorList>
            <consortium name="Cross-ministerial Strategic Innovation Promotion Program (SIP) consortium"/>
            <person name="Tomihama T."/>
            <person name="Ikenaga M."/>
            <person name="Sakai M."/>
            <person name="Okubo T."/>
            <person name="Ikeda S."/>
        </authorList>
    </citation>
    <scope>NUCLEOTIDE SEQUENCE [LARGE SCALE GENOMIC DNA]</scope>
    <source>
        <strain evidence="3">S58</strain>
    </source>
</reference>
<sequence>MLEHRMRGSIRALSGCGRRVVRRRGKVAGVRPCPSSLMTALDVSHPSDPGRDRLLARLSDGRPTSIRRVGWSGPRPHGRCGGRAPRGDKAPSRRPSTGHCTADRSVRTRSASLQRTPSFRWPEPSARSCDHSRSVWALTSANRRAAPRRARLPVRSPCVPSSSARSSRATAADLSNSWASACPCRLAPWTSRGPAPGTDGAPVQGAHLHSGRGCAQGRRRDLDVGVHRPRPADRCPCRGTAGPHLGSRCPERTSRSQPVAASAHRRMALVRRRAHQDPEVPAHARPAGALRRCPLAAIRRSGMGSARR</sequence>
<feature type="compositionally biased region" description="Low complexity" evidence="1">
    <location>
        <begin position="153"/>
        <end position="166"/>
    </location>
</feature>
<dbReference type="EMBL" id="BCMM01000064">
    <property type="protein sequence ID" value="GAQ67697.1"/>
    <property type="molecule type" value="Genomic_DNA"/>
</dbReference>
<accession>A0A100JXX1</accession>
<dbReference type="Proteomes" id="UP000067448">
    <property type="component" value="Unassembled WGS sequence"/>
</dbReference>
<reference evidence="2 3" key="2">
    <citation type="journal article" date="2016" name="Genome Announc.">
        <title>Draft Genome Sequences of Streptomyces scabiei S58, Streptomyces turgidiscabies T45, and Streptomyces acidiscabies a10, the Pathogens of Potato Common Scab, Isolated in Japan.</title>
        <authorList>
            <person name="Tomihama T."/>
            <person name="Nishi Y."/>
            <person name="Sakai M."/>
            <person name="Ikenaga M."/>
            <person name="Okubo T."/>
            <person name="Ikeda S."/>
        </authorList>
    </citation>
    <scope>NUCLEOTIDE SEQUENCE [LARGE SCALE GENOMIC DNA]</scope>
    <source>
        <strain evidence="2 3">S58</strain>
    </source>
</reference>
<protein>
    <submittedName>
        <fullName evidence="2">Uncharacterized protein</fullName>
    </submittedName>
</protein>
<gene>
    <name evidence="2" type="ORF">SsS58_08153</name>
</gene>
<comment type="caution">
    <text evidence="2">The sequence shown here is derived from an EMBL/GenBank/DDBJ whole genome shotgun (WGS) entry which is preliminary data.</text>
</comment>
<feature type="region of interest" description="Disordered" evidence="1">
    <location>
        <begin position="142"/>
        <end position="166"/>
    </location>
</feature>